<dbReference type="GO" id="GO:0008967">
    <property type="term" value="F:phosphoglycolate phosphatase activity"/>
    <property type="evidence" value="ECO:0007669"/>
    <property type="project" value="TreeGrafter"/>
</dbReference>
<organism evidence="1">
    <name type="scientific">marine metagenome</name>
    <dbReference type="NCBI Taxonomy" id="408172"/>
    <lineage>
        <taxon>unclassified sequences</taxon>
        <taxon>metagenomes</taxon>
        <taxon>ecological metagenomes</taxon>
    </lineage>
</organism>
<dbReference type="SUPFAM" id="SSF56784">
    <property type="entry name" value="HAD-like"/>
    <property type="match status" value="1"/>
</dbReference>
<name>A0A381PW99_9ZZZZ</name>
<dbReference type="EMBL" id="UINC01001105">
    <property type="protein sequence ID" value="SUZ70934.1"/>
    <property type="molecule type" value="Genomic_DNA"/>
</dbReference>
<dbReference type="PANTHER" id="PTHR43434:SF1">
    <property type="entry name" value="PHOSPHOGLYCOLATE PHOSPHATASE"/>
    <property type="match status" value="1"/>
</dbReference>
<gene>
    <name evidence="1" type="ORF">METZ01_LOCUS23788</name>
</gene>
<sequence length="227" mass="23899">MHTLVLFDIDGTLVRGGPAKVSFHAAMLETFGTVGAMDSYDFSGKTDPQIVRDLLAAAGLEDTVIDAGLAGLWDRYIGELESRISTNPMRLLPGVAGLIEALDCEPEVALGLVTGNIVRGAQVKLGSVGLAECFEVGGYGSDHEVREHLPAIALERAFEAWGVSFPPESAVIVGDTPRDVECGKHAGTRTVAVATGNFGREQLETTGADTVLDDFSDVASVIEVLMP</sequence>
<dbReference type="Pfam" id="PF13419">
    <property type="entry name" value="HAD_2"/>
    <property type="match status" value="1"/>
</dbReference>
<dbReference type="Gene3D" id="3.40.50.1000">
    <property type="entry name" value="HAD superfamily/HAD-like"/>
    <property type="match status" value="1"/>
</dbReference>
<dbReference type="Gene3D" id="1.10.150.240">
    <property type="entry name" value="Putative phosphatase, domain 2"/>
    <property type="match status" value="1"/>
</dbReference>
<accession>A0A381PW99</accession>
<dbReference type="AlphaFoldDB" id="A0A381PW99"/>
<evidence type="ECO:0000313" key="1">
    <source>
        <dbReference type="EMBL" id="SUZ70934.1"/>
    </source>
</evidence>
<protein>
    <recommendedName>
        <fullName evidence="2">Haloacid dehalogenase-like hydrolase</fullName>
    </recommendedName>
</protein>
<dbReference type="InterPro" id="IPR023214">
    <property type="entry name" value="HAD_sf"/>
</dbReference>
<dbReference type="GO" id="GO:0006281">
    <property type="term" value="P:DNA repair"/>
    <property type="evidence" value="ECO:0007669"/>
    <property type="project" value="TreeGrafter"/>
</dbReference>
<reference evidence="1" key="1">
    <citation type="submission" date="2018-05" db="EMBL/GenBank/DDBJ databases">
        <authorList>
            <person name="Lanie J.A."/>
            <person name="Ng W.-L."/>
            <person name="Kazmierczak K.M."/>
            <person name="Andrzejewski T.M."/>
            <person name="Davidsen T.M."/>
            <person name="Wayne K.J."/>
            <person name="Tettelin H."/>
            <person name="Glass J.I."/>
            <person name="Rusch D."/>
            <person name="Podicherti R."/>
            <person name="Tsui H.-C.T."/>
            <person name="Winkler M.E."/>
        </authorList>
    </citation>
    <scope>NUCLEOTIDE SEQUENCE</scope>
</reference>
<dbReference type="InterPro" id="IPR050155">
    <property type="entry name" value="HAD-like_hydrolase_sf"/>
</dbReference>
<dbReference type="PANTHER" id="PTHR43434">
    <property type="entry name" value="PHOSPHOGLYCOLATE PHOSPHATASE"/>
    <property type="match status" value="1"/>
</dbReference>
<dbReference type="InterPro" id="IPR041492">
    <property type="entry name" value="HAD_2"/>
</dbReference>
<evidence type="ECO:0008006" key="2">
    <source>
        <dbReference type="Google" id="ProtNLM"/>
    </source>
</evidence>
<proteinExistence type="predicted"/>
<dbReference type="InterPro" id="IPR023198">
    <property type="entry name" value="PGP-like_dom2"/>
</dbReference>
<dbReference type="InterPro" id="IPR036412">
    <property type="entry name" value="HAD-like_sf"/>
</dbReference>